<evidence type="ECO:0000256" key="1">
    <source>
        <dbReference type="ARBA" id="ARBA00004496"/>
    </source>
</evidence>
<dbReference type="PROSITE" id="PS50862">
    <property type="entry name" value="AA_TRNA_LIGASE_II"/>
    <property type="match status" value="1"/>
</dbReference>
<dbReference type="EMBL" id="MHLC01000015">
    <property type="protein sequence ID" value="OGZ01311.1"/>
    <property type="molecule type" value="Genomic_DNA"/>
</dbReference>
<evidence type="ECO:0000256" key="7">
    <source>
        <dbReference type="ARBA" id="ARBA00022840"/>
    </source>
</evidence>
<evidence type="ECO:0000256" key="8">
    <source>
        <dbReference type="ARBA" id="ARBA00022917"/>
    </source>
</evidence>
<dbReference type="PANTHER" id="PTHR43697">
    <property type="entry name" value="SERYL-TRNA SYNTHETASE"/>
    <property type="match status" value="1"/>
</dbReference>
<feature type="binding site" evidence="12">
    <location>
        <position position="395"/>
    </location>
    <ligand>
        <name>L-serine</name>
        <dbReference type="ChEBI" id="CHEBI:33384"/>
    </ligand>
</feature>
<dbReference type="InterPro" id="IPR045864">
    <property type="entry name" value="aa-tRNA-synth_II/BPL/LPL"/>
</dbReference>
<evidence type="ECO:0000313" key="17">
    <source>
        <dbReference type="Proteomes" id="UP000178495"/>
    </source>
</evidence>
<sequence>MVDAKFIREHARAVKDGMKHKNLDPKIVEDFLTMDEVWRVLTKELDDLRAEHKELTHSIRSGSTLNGVEGLSDARDTKGAKAAKAKIQSKEEEYAAVERKRKTLWLEIPNPPSPDVPVGKDEKGNQVIRTWGEPTTFDFEPKDHLALGEARGLIDTERAAKISGTRFAYLTGDAVLLEFALIGFAFDTLIPEGFTPVIPPVLVRENITEGLGYWQAGGEKDHYRVHGAGDDGSGKQEFYLVGTAEHSLVPMHADEILKKRDLPKRYMGFSTCFRREAGSYGKDTRGIIRVHQFDKVEMVSFASREDGDSEHEYLLSLEEKLFQALGIPYRVVKICTADLGFPIARKYDLEAWLPGEGRYREVTSTSTTTDFQARRLNVKYSDGAEKRYAHIINGTAFAIGRTLAAIFENFQTKDGKIRVPAALQKYIRKELVG</sequence>
<comment type="domain">
    <text evidence="12">Consists of two distinct domains, a catalytic core and a N-terminal extension that is involved in tRNA binding.</text>
</comment>
<evidence type="ECO:0000256" key="12">
    <source>
        <dbReference type="HAMAP-Rule" id="MF_00176"/>
    </source>
</evidence>
<evidence type="ECO:0000256" key="4">
    <source>
        <dbReference type="ARBA" id="ARBA00022490"/>
    </source>
</evidence>
<dbReference type="STRING" id="1798652.A3A43_02295"/>
<feature type="binding site" evidence="13">
    <location>
        <position position="243"/>
    </location>
    <ligand>
        <name>L-serine</name>
        <dbReference type="ChEBI" id="CHEBI:33384"/>
    </ligand>
</feature>
<comment type="caution">
    <text evidence="16">The sequence shown here is derived from an EMBL/GenBank/DDBJ whole genome shotgun (WGS) entry which is preliminary data.</text>
</comment>
<reference evidence="16 17" key="1">
    <citation type="journal article" date="2016" name="Nat. Commun.">
        <title>Thousands of microbial genomes shed light on interconnected biogeochemical processes in an aquifer system.</title>
        <authorList>
            <person name="Anantharaman K."/>
            <person name="Brown C.T."/>
            <person name="Hug L.A."/>
            <person name="Sharon I."/>
            <person name="Castelle C.J."/>
            <person name="Probst A.J."/>
            <person name="Thomas B.C."/>
            <person name="Singh A."/>
            <person name="Wilkins M.J."/>
            <person name="Karaoz U."/>
            <person name="Brodie E.L."/>
            <person name="Williams K.H."/>
            <person name="Hubbard S.S."/>
            <person name="Banfield J.F."/>
        </authorList>
    </citation>
    <scope>NUCLEOTIDE SEQUENCE [LARGE SCALE GENOMIC DNA]</scope>
</reference>
<evidence type="ECO:0000256" key="3">
    <source>
        <dbReference type="ARBA" id="ARBA00010728"/>
    </source>
</evidence>
<dbReference type="SUPFAM" id="SSF46589">
    <property type="entry name" value="tRNA-binding arm"/>
    <property type="match status" value="1"/>
</dbReference>
<dbReference type="UniPathway" id="UPA00906">
    <property type="reaction ID" value="UER00895"/>
</dbReference>
<accession>A0A1G2CKX7</accession>
<dbReference type="Gene3D" id="3.30.930.10">
    <property type="entry name" value="Bira Bifunctional Protein, Domain 2"/>
    <property type="match status" value="1"/>
</dbReference>
<dbReference type="GO" id="GO:0005737">
    <property type="term" value="C:cytoplasm"/>
    <property type="evidence" value="ECO:0007669"/>
    <property type="project" value="UniProtKB-SubCell"/>
</dbReference>
<dbReference type="Gene3D" id="1.10.287.40">
    <property type="entry name" value="Serine-tRNA synthetase, tRNA binding domain"/>
    <property type="match status" value="1"/>
</dbReference>
<keyword evidence="7 12" id="KW-0067">ATP-binding</keyword>
<dbReference type="CDD" id="cd00770">
    <property type="entry name" value="SerRS_core"/>
    <property type="match status" value="1"/>
</dbReference>
<dbReference type="Pfam" id="PF00587">
    <property type="entry name" value="tRNA-synt_2b"/>
    <property type="match status" value="1"/>
</dbReference>
<feature type="binding site" evidence="12 13">
    <location>
        <position position="297"/>
    </location>
    <ligand>
        <name>L-serine</name>
        <dbReference type="ChEBI" id="CHEBI:33384"/>
    </ligand>
</feature>
<evidence type="ECO:0000259" key="15">
    <source>
        <dbReference type="PROSITE" id="PS50862"/>
    </source>
</evidence>
<comment type="catalytic activity">
    <reaction evidence="10 12">
        <text>tRNA(Sec) + L-serine + ATP = L-seryl-tRNA(Sec) + AMP + diphosphate + H(+)</text>
        <dbReference type="Rhea" id="RHEA:42580"/>
        <dbReference type="Rhea" id="RHEA-COMP:9742"/>
        <dbReference type="Rhea" id="RHEA-COMP:10128"/>
        <dbReference type="ChEBI" id="CHEBI:15378"/>
        <dbReference type="ChEBI" id="CHEBI:30616"/>
        <dbReference type="ChEBI" id="CHEBI:33019"/>
        <dbReference type="ChEBI" id="CHEBI:33384"/>
        <dbReference type="ChEBI" id="CHEBI:78442"/>
        <dbReference type="ChEBI" id="CHEBI:78533"/>
        <dbReference type="ChEBI" id="CHEBI:456215"/>
        <dbReference type="EC" id="6.1.1.11"/>
    </reaction>
</comment>
<feature type="domain" description="Aminoacyl-transfer RNA synthetases class-II family profile" evidence="15">
    <location>
        <begin position="143"/>
        <end position="420"/>
    </location>
</feature>
<feature type="binding site" evidence="12 14">
    <location>
        <begin position="361"/>
        <end position="364"/>
    </location>
    <ligand>
        <name>ATP</name>
        <dbReference type="ChEBI" id="CHEBI:30616"/>
    </ligand>
</feature>
<name>A0A1G2CKX7_9BACT</name>
<dbReference type="InterPro" id="IPR015866">
    <property type="entry name" value="Ser-tRNA-synth_1_N"/>
</dbReference>
<dbReference type="PRINTS" id="PR00981">
    <property type="entry name" value="TRNASYNTHSER"/>
</dbReference>
<dbReference type="GO" id="GO:0016260">
    <property type="term" value="P:selenocysteine biosynthetic process"/>
    <property type="evidence" value="ECO:0007669"/>
    <property type="project" value="UniProtKB-UniRule"/>
</dbReference>
<dbReference type="NCBIfam" id="TIGR00414">
    <property type="entry name" value="serS"/>
    <property type="match status" value="1"/>
</dbReference>
<dbReference type="EC" id="6.1.1.11" evidence="12"/>
<feature type="binding site" evidence="13">
    <location>
        <position position="393"/>
    </location>
    <ligand>
        <name>L-serine</name>
        <dbReference type="ChEBI" id="CHEBI:33384"/>
    </ligand>
</feature>
<dbReference type="PANTHER" id="PTHR43697:SF1">
    <property type="entry name" value="SERINE--TRNA LIGASE"/>
    <property type="match status" value="1"/>
</dbReference>
<dbReference type="SUPFAM" id="SSF55681">
    <property type="entry name" value="Class II aaRS and biotin synthetases"/>
    <property type="match status" value="1"/>
</dbReference>
<dbReference type="InterPro" id="IPR006195">
    <property type="entry name" value="aa-tRNA-synth_II"/>
</dbReference>
<dbReference type="GO" id="GO:0004828">
    <property type="term" value="F:serine-tRNA ligase activity"/>
    <property type="evidence" value="ECO:0007669"/>
    <property type="project" value="UniProtKB-UniRule"/>
</dbReference>
<comment type="subunit">
    <text evidence="12">Homodimer. The tRNA molecule binds across the dimer.</text>
</comment>
<comment type="similarity">
    <text evidence="3 12">Belongs to the class-II aminoacyl-tRNA synthetase family. Type-1 seryl-tRNA synthetase subfamily.</text>
</comment>
<comment type="subcellular location">
    <subcellularLocation>
        <location evidence="1 12">Cytoplasm</location>
    </subcellularLocation>
</comment>
<dbReference type="HAMAP" id="MF_00176">
    <property type="entry name" value="Ser_tRNA_synth_type1"/>
    <property type="match status" value="1"/>
</dbReference>
<dbReference type="GO" id="GO:0006434">
    <property type="term" value="P:seryl-tRNA aminoacylation"/>
    <property type="evidence" value="ECO:0007669"/>
    <property type="project" value="UniProtKB-UniRule"/>
</dbReference>
<feature type="binding site" evidence="13">
    <location>
        <position position="274"/>
    </location>
    <ligand>
        <name>L-serine</name>
        <dbReference type="ChEBI" id="CHEBI:33384"/>
    </ligand>
</feature>
<evidence type="ECO:0000256" key="11">
    <source>
        <dbReference type="ARBA" id="ARBA00048823"/>
    </source>
</evidence>
<organism evidence="16 17">
    <name type="scientific">Candidatus Liptonbacteria bacterium RIFCSPLOWO2_01_FULL_56_20</name>
    <dbReference type="NCBI Taxonomy" id="1798652"/>
    <lineage>
        <taxon>Bacteria</taxon>
        <taxon>Candidatus Liptoniibacteriota</taxon>
    </lineage>
</organism>
<dbReference type="InterPro" id="IPR002317">
    <property type="entry name" value="Ser-tRNA-ligase_type_1"/>
</dbReference>
<feature type="binding site" evidence="12 14">
    <location>
        <begin position="274"/>
        <end position="276"/>
    </location>
    <ligand>
        <name>ATP</name>
        <dbReference type="ChEBI" id="CHEBI:30616"/>
    </ligand>
</feature>
<comment type="function">
    <text evidence="12">Catalyzes the attachment of serine to tRNA(Ser). Is also able to aminoacylate tRNA(Sec) with serine, to form the misacylated tRNA L-seryl-tRNA(Sec), which will be further converted into selenocysteinyl-tRNA(Sec).</text>
</comment>
<proteinExistence type="inferred from homology"/>
<evidence type="ECO:0000256" key="9">
    <source>
        <dbReference type="ARBA" id="ARBA00023146"/>
    </source>
</evidence>
<gene>
    <name evidence="12" type="primary">serS</name>
    <name evidence="16" type="ORF">A3A43_02295</name>
</gene>
<dbReference type="Proteomes" id="UP000178495">
    <property type="component" value="Unassembled WGS sequence"/>
</dbReference>
<feature type="binding site" evidence="12">
    <location>
        <begin position="243"/>
        <end position="245"/>
    </location>
    <ligand>
        <name>L-serine</name>
        <dbReference type="ChEBI" id="CHEBI:33384"/>
    </ligand>
</feature>
<protein>
    <recommendedName>
        <fullName evidence="12">Serine--tRNA ligase</fullName>
        <ecNumber evidence="12">6.1.1.11</ecNumber>
    </recommendedName>
    <alternativeName>
        <fullName evidence="12">Seryl-tRNA synthetase</fullName>
        <shortName evidence="12">SerRS</shortName>
    </alternativeName>
    <alternativeName>
        <fullName evidence="12">Seryl-tRNA(Ser/Sec) synthetase</fullName>
    </alternativeName>
</protein>
<keyword evidence="9 12" id="KW-0030">Aminoacyl-tRNA synthetase</keyword>
<evidence type="ECO:0000256" key="2">
    <source>
        <dbReference type="ARBA" id="ARBA00005045"/>
    </source>
</evidence>
<feature type="binding site" evidence="14">
    <location>
        <begin position="290"/>
        <end position="293"/>
    </location>
    <ligand>
        <name>ATP</name>
        <dbReference type="ChEBI" id="CHEBI:30616"/>
    </ligand>
</feature>
<comment type="catalytic activity">
    <reaction evidence="11 12">
        <text>tRNA(Ser) + L-serine + ATP = L-seryl-tRNA(Ser) + AMP + diphosphate + H(+)</text>
        <dbReference type="Rhea" id="RHEA:12292"/>
        <dbReference type="Rhea" id="RHEA-COMP:9669"/>
        <dbReference type="Rhea" id="RHEA-COMP:9703"/>
        <dbReference type="ChEBI" id="CHEBI:15378"/>
        <dbReference type="ChEBI" id="CHEBI:30616"/>
        <dbReference type="ChEBI" id="CHEBI:33019"/>
        <dbReference type="ChEBI" id="CHEBI:33384"/>
        <dbReference type="ChEBI" id="CHEBI:78442"/>
        <dbReference type="ChEBI" id="CHEBI:78533"/>
        <dbReference type="ChEBI" id="CHEBI:456215"/>
        <dbReference type="EC" id="6.1.1.11"/>
    </reaction>
</comment>
<evidence type="ECO:0000256" key="5">
    <source>
        <dbReference type="ARBA" id="ARBA00022598"/>
    </source>
</evidence>
<feature type="binding site" evidence="12">
    <location>
        <position position="290"/>
    </location>
    <ligand>
        <name>ATP</name>
        <dbReference type="ChEBI" id="CHEBI:30616"/>
    </ligand>
</feature>
<dbReference type="InterPro" id="IPR002314">
    <property type="entry name" value="aa-tRNA-synt_IIb"/>
</dbReference>
<dbReference type="PIRSF" id="PIRSF001529">
    <property type="entry name" value="Ser-tRNA-synth_IIa"/>
    <property type="match status" value="1"/>
</dbReference>
<keyword evidence="4 12" id="KW-0963">Cytoplasm</keyword>
<dbReference type="AlphaFoldDB" id="A0A1G2CKX7"/>
<keyword evidence="6 12" id="KW-0547">Nucleotide-binding</keyword>
<dbReference type="InterPro" id="IPR010978">
    <property type="entry name" value="tRNA-bd_arm"/>
</dbReference>
<evidence type="ECO:0000256" key="10">
    <source>
        <dbReference type="ARBA" id="ARBA00047929"/>
    </source>
</evidence>
<evidence type="ECO:0000256" key="6">
    <source>
        <dbReference type="ARBA" id="ARBA00022741"/>
    </source>
</evidence>
<keyword evidence="8 12" id="KW-0648">Protein biosynthesis</keyword>
<dbReference type="Pfam" id="PF02403">
    <property type="entry name" value="Seryl_tRNA_N"/>
    <property type="match status" value="1"/>
</dbReference>
<evidence type="ECO:0000313" key="16">
    <source>
        <dbReference type="EMBL" id="OGZ01311.1"/>
    </source>
</evidence>
<keyword evidence="5 12" id="KW-0436">Ligase</keyword>
<dbReference type="InterPro" id="IPR042103">
    <property type="entry name" value="SerRS_1_N_sf"/>
</dbReference>
<dbReference type="InterPro" id="IPR033729">
    <property type="entry name" value="SerRS_core"/>
</dbReference>
<evidence type="ECO:0000256" key="14">
    <source>
        <dbReference type="PIRSR" id="PIRSR001529-2"/>
    </source>
</evidence>
<comment type="pathway">
    <text evidence="2 12">Aminoacyl-tRNA biosynthesis; selenocysteinyl-tRNA(Sec) biosynthesis; L-seryl-tRNA(Sec) from L-serine and tRNA(Sec): step 1/1.</text>
</comment>
<feature type="site" description="Important for serine binding" evidence="13">
    <location>
        <position position="395"/>
    </location>
</feature>
<dbReference type="GO" id="GO:0005524">
    <property type="term" value="F:ATP binding"/>
    <property type="evidence" value="ECO:0007669"/>
    <property type="project" value="UniProtKB-UniRule"/>
</dbReference>
<evidence type="ECO:0000256" key="13">
    <source>
        <dbReference type="PIRSR" id="PIRSR001529-1"/>
    </source>
</evidence>